<feature type="compositionally biased region" description="Basic and acidic residues" evidence="1">
    <location>
        <begin position="944"/>
        <end position="960"/>
    </location>
</feature>
<reference evidence="3" key="1">
    <citation type="submission" date="2025-08" db="UniProtKB">
        <authorList>
            <consortium name="RefSeq"/>
        </authorList>
    </citation>
    <scope>IDENTIFICATION</scope>
    <source>
        <strain evidence="3">14028-0561.14</strain>
        <tissue evidence="3">Whole fly</tissue>
    </source>
</reference>
<protein>
    <recommendedName>
        <fullName evidence="4">Nucleolar 27S pre-rRNA processing Urb2/Npa2 C-terminal domain-containing protein</fullName>
    </recommendedName>
</protein>
<gene>
    <name evidence="3" type="primary">LOC108082922</name>
</gene>
<accession>A0A6P4IZJ9</accession>
<name>A0A6P4IZJ9_DROKI</name>
<keyword evidence="2" id="KW-1185">Reference proteome</keyword>
<sequence>MDTGEELRSWLLERSKPYAARVDFAIRVWQSVEFPYPGKYEIIIQWLGESLPKCNKEEPLPTQQLKDLFALRAQPGLVGQECKSRLIRALLALVSRDAEANVIALELVPSLLDCELLQDVLRADYELLCDCYASLFRCHQRCVEQREQLPTSSDAELVVPMIKQLAEIARRTQKLPELCECYNARTVRPLVELLHTLKSASLVEELAELEKQLKESFDKKRITGQPLHVSLLLLEAAVFNNRYTSTELSPILRTVFPEDEACSLPLGAYLLMSLRKHNISLQFLVNNGKRNAFDFLADKFLQLAREHRKTHLKELLVLLCAALRLNPMLLEQSVYQITVWLLTAPKQTAEEEELYSEYLVLLLDMFRRLSRAERFVMNLLKSLREWLAVYQLPNPSQKRRRLNSESAQADDDEGQQYLRGIFAGSAPAVQASSNDAFKQLSQTWPSHSAGVAFTRLISHLMTKPSLVIWRTLLHSFGELLQEEQEQTLPGNLDFARELHAALLCQYLSGTRLAEQLHLHQTEVEQQLQHTAQVLEQFGRRLLSQEHNRRLMNAFLECTERASGLELLLAHYWPDGHPAGSQRKLQLRGFLPPADWTLIQQRVHNFGKSSCRQRLQRLELQLAESGWLLQEDQRRASCSDALAEALAPQQLFRLTRSQKQLRLRVTSERDWEKTHLEDAECVELLALQLLGEYAKAAKKGSLLAKLRLTEEEPLEETALIGLIKEKAQRQLQLPCARQLVESLQRLPLSQLPSSMRSRLWLVIFALYRDLSCSNQQQEVVELVLELLIDLMHFGHPLAICSYFGQLSQLILLIPTSTAAGWSFYEALFARCIRRQSAGWEPLLASCTEYLRTELAENGKLQAEQCRLLLLAIETLSSVTGVQGRRMQRQLQPLVEIYGEMVGRKFRSKKPKEASAYKEFVDATLAGYATYVSSCINRCVRQEREKEQLDKKETEKEEEPSGGKRSKKAKAKAEDQQDMEAVPSIDDNFRRISKIYIGHSLNYRNVHAIRLLNVALTHRQRLHLDPDEIEFVLSSYWRQLNADIEAGGDISGLESLEPAIKLIIGYKTNEDFLLLLRRLSHQVEQMPRPETPEQHTVLRNVLTLLALFAKCSLSNVKGAMLNEYFELISVSVALRLPEPKDPEYRGHALRLLEAQRHLAGNRTVPLTGETLDCLLGALLDVDIKHLMGRSSWQDFVDLFGAITENLLVLLKQHGHLMADRAPQLSALCQDMVQGIVGYRAGRKQAQDLSETELDGLGDLGLKLATVVATIAGTQALAVKRVAPFLLIFTIRQMVATERPTTLFEKVKVHIVRVCHELIGICDHRAGHFILRSSSEAGARLYEGLVKEHDKYHKFRGKV</sequence>
<evidence type="ECO:0000313" key="2">
    <source>
        <dbReference type="Proteomes" id="UP001652661"/>
    </source>
</evidence>
<organism evidence="2 3">
    <name type="scientific">Drosophila kikkawai</name>
    <name type="common">Fruit fly</name>
    <dbReference type="NCBI Taxonomy" id="30033"/>
    <lineage>
        <taxon>Eukaryota</taxon>
        <taxon>Metazoa</taxon>
        <taxon>Ecdysozoa</taxon>
        <taxon>Arthropoda</taxon>
        <taxon>Hexapoda</taxon>
        <taxon>Insecta</taxon>
        <taxon>Pterygota</taxon>
        <taxon>Neoptera</taxon>
        <taxon>Endopterygota</taxon>
        <taxon>Diptera</taxon>
        <taxon>Brachycera</taxon>
        <taxon>Muscomorpha</taxon>
        <taxon>Ephydroidea</taxon>
        <taxon>Drosophilidae</taxon>
        <taxon>Drosophila</taxon>
        <taxon>Sophophora</taxon>
    </lineage>
</organism>
<evidence type="ECO:0000313" key="3">
    <source>
        <dbReference type="RefSeq" id="XP_017034000.1"/>
    </source>
</evidence>
<dbReference type="Proteomes" id="UP001652661">
    <property type="component" value="Chromosome X"/>
</dbReference>
<evidence type="ECO:0008006" key="4">
    <source>
        <dbReference type="Google" id="ProtNLM"/>
    </source>
</evidence>
<dbReference type="InterPro" id="IPR016024">
    <property type="entry name" value="ARM-type_fold"/>
</dbReference>
<evidence type="ECO:0000256" key="1">
    <source>
        <dbReference type="SAM" id="MobiDB-lite"/>
    </source>
</evidence>
<dbReference type="SUPFAM" id="SSF48371">
    <property type="entry name" value="ARM repeat"/>
    <property type="match status" value="1"/>
</dbReference>
<dbReference type="GeneID" id="108082922"/>
<dbReference type="OrthoDB" id="160374at2759"/>
<feature type="region of interest" description="Disordered" evidence="1">
    <location>
        <begin position="944"/>
        <end position="976"/>
    </location>
</feature>
<dbReference type="RefSeq" id="XP_017034000.1">
    <property type="nucleotide sequence ID" value="XM_017178511.2"/>
</dbReference>
<proteinExistence type="predicted"/>